<dbReference type="GeneID" id="108621830"/>
<dbReference type="RefSeq" id="XP_017874905.1">
    <property type="nucleotide sequence ID" value="XM_018019416.1"/>
</dbReference>
<feature type="compositionally biased region" description="Polar residues" evidence="1">
    <location>
        <begin position="335"/>
        <end position="347"/>
    </location>
</feature>
<feature type="transmembrane region" description="Helical" evidence="2">
    <location>
        <begin position="407"/>
        <end position="427"/>
    </location>
</feature>
<evidence type="ECO:0000256" key="3">
    <source>
        <dbReference type="SAM" id="SignalP"/>
    </source>
</evidence>
<feature type="chain" id="PRO_5046452907" evidence="3">
    <location>
        <begin position="20"/>
        <end position="463"/>
    </location>
</feature>
<keyword evidence="2" id="KW-0472">Membrane</keyword>
<evidence type="ECO:0000313" key="5">
    <source>
        <dbReference type="RefSeq" id="XP_017874905.1"/>
    </source>
</evidence>
<organism evidence="4 5">
    <name type="scientific">Drosophila arizonae</name>
    <name type="common">Fruit fly</name>
    <dbReference type="NCBI Taxonomy" id="7263"/>
    <lineage>
        <taxon>Eukaryota</taxon>
        <taxon>Metazoa</taxon>
        <taxon>Ecdysozoa</taxon>
        <taxon>Arthropoda</taxon>
        <taxon>Hexapoda</taxon>
        <taxon>Insecta</taxon>
        <taxon>Pterygota</taxon>
        <taxon>Neoptera</taxon>
        <taxon>Endopterygota</taxon>
        <taxon>Diptera</taxon>
        <taxon>Brachycera</taxon>
        <taxon>Muscomorpha</taxon>
        <taxon>Ephydroidea</taxon>
        <taxon>Drosophilidae</taxon>
        <taxon>Drosophila</taxon>
    </lineage>
</organism>
<proteinExistence type="predicted"/>
<keyword evidence="3" id="KW-0732">Signal</keyword>
<reference evidence="4" key="2">
    <citation type="journal article" date="2016" name="G3 (Bethesda)">
        <title>Genome Evolution in Three Species of Cactophilic Drosophila.</title>
        <authorList>
            <person name="Sanchez-Flores A."/>
            <person name="Penazola F."/>
            <person name="Carpinteyro-Ponce J."/>
            <person name="Nazario-Yepiz N."/>
            <person name="Abreu-Goodger C."/>
            <person name="Machado C.A."/>
            <person name="Markow T.A."/>
        </authorList>
    </citation>
    <scope>NUCLEOTIDE SEQUENCE [LARGE SCALE GENOMIC DNA]</scope>
</reference>
<dbReference type="Proteomes" id="UP000694904">
    <property type="component" value="Chromosome 2"/>
</dbReference>
<accession>A0ABM1Q619</accession>
<evidence type="ECO:0000256" key="2">
    <source>
        <dbReference type="SAM" id="Phobius"/>
    </source>
</evidence>
<evidence type="ECO:0000313" key="4">
    <source>
        <dbReference type="Proteomes" id="UP000694904"/>
    </source>
</evidence>
<reference evidence="5" key="3">
    <citation type="submission" date="2025-08" db="UniProtKB">
        <authorList>
            <consortium name="RefSeq"/>
        </authorList>
    </citation>
    <scope>IDENTIFICATION</scope>
    <source>
        <tissue evidence="5">Whole organism</tissue>
    </source>
</reference>
<sequence>MLQKLLLYFVSLNIPSIYASCTVTRVIMRVPRENDIGLIFDLTISNRKKNKSELLNLSVNSNGDCTLNLTNGQTLQAGTIFGGDFGSIEPGNSITVSLVWPTVSLYNRVGSCPIVITTANHQNEAFKTNQTLYFDTRFETLDPGNHTLRRRKDFRDCKNWDKNYLRNCTPLNCEERYFGKRSFYNRTTELCEPVPPCFGEGKIYDFYANECMDMNNFITDEEIEQLKQGKFDNNILDLQPYNTMWTPSEPNIKHTSHPRRQAIKECNFATKLSLIDFNNCFQHLKDPIVTETIATTAKPDVSKTLEKKSAPDSMLRSLYYDFFLPLNDEHDLTSANDMENINVNNSTAEDDDSGTDEETNNRSLGAKITSGTLQMLSEYTSTQLIMLAIKMLLIILLVIVFQLVLTFLTYVIVSTTIYTILVIIAHLKPYDVTADKLSKKLTPRLKQPSHEIMTSASLMSQWK</sequence>
<feature type="signal peptide" evidence="3">
    <location>
        <begin position="1"/>
        <end position="19"/>
    </location>
</feature>
<evidence type="ECO:0000256" key="1">
    <source>
        <dbReference type="SAM" id="MobiDB-lite"/>
    </source>
</evidence>
<feature type="compositionally biased region" description="Acidic residues" evidence="1">
    <location>
        <begin position="348"/>
        <end position="358"/>
    </location>
</feature>
<protein>
    <submittedName>
        <fullName evidence="5">Uncharacterized protein LOC108621830</fullName>
    </submittedName>
</protein>
<feature type="region of interest" description="Disordered" evidence="1">
    <location>
        <begin position="335"/>
        <end position="363"/>
    </location>
</feature>
<gene>
    <name evidence="5" type="primary">LOC108621830</name>
</gene>
<keyword evidence="4" id="KW-1185">Reference proteome</keyword>
<name>A0ABM1Q619_DROAR</name>
<reference evidence="4" key="1">
    <citation type="journal article" date="1997" name="Nucleic Acids Res.">
        <title>tRNAscan-SE: a program for improved detection of transfer RNA genes in genomic sequence.</title>
        <authorList>
            <person name="Lowe T.M."/>
            <person name="Eddy S.R."/>
        </authorList>
    </citation>
    <scope>NUCLEOTIDE SEQUENCE [LARGE SCALE GENOMIC DNA]</scope>
</reference>
<feature type="transmembrane region" description="Helical" evidence="2">
    <location>
        <begin position="384"/>
        <end position="401"/>
    </location>
</feature>
<keyword evidence="2" id="KW-0812">Transmembrane</keyword>
<keyword evidence="2" id="KW-1133">Transmembrane helix</keyword>